<keyword evidence="1" id="KW-1133">Transmembrane helix</keyword>
<evidence type="ECO:0000313" key="2">
    <source>
        <dbReference type="EMBL" id="KAI8583818.1"/>
    </source>
</evidence>
<comment type="caution">
    <text evidence="2">The sequence shown here is derived from an EMBL/GenBank/DDBJ whole genome shotgun (WGS) entry which is preliminary data.</text>
</comment>
<dbReference type="RefSeq" id="XP_051448822.1">
    <property type="nucleotide sequence ID" value="XM_051585494.1"/>
</dbReference>
<dbReference type="Proteomes" id="UP001206595">
    <property type="component" value="Unassembled WGS sequence"/>
</dbReference>
<evidence type="ECO:0000256" key="1">
    <source>
        <dbReference type="SAM" id="Phobius"/>
    </source>
</evidence>
<feature type="transmembrane region" description="Helical" evidence="1">
    <location>
        <begin position="42"/>
        <end position="67"/>
    </location>
</feature>
<reference evidence="2" key="1">
    <citation type="submission" date="2021-06" db="EMBL/GenBank/DDBJ databases">
        <authorList>
            <consortium name="DOE Joint Genome Institute"/>
            <person name="Mondo S.J."/>
            <person name="Amses K.R."/>
            <person name="Simmons D.R."/>
            <person name="Longcore J.E."/>
            <person name="Seto K."/>
            <person name="Alves G.H."/>
            <person name="Bonds A.E."/>
            <person name="Quandt C.A."/>
            <person name="Davis W.J."/>
            <person name="Chang Y."/>
            <person name="Letcher P.M."/>
            <person name="Powell M.J."/>
            <person name="Kuo A."/>
            <person name="Labutti K."/>
            <person name="Pangilinan J."/>
            <person name="Andreopoulos W."/>
            <person name="Tritt A."/>
            <person name="Riley R."/>
            <person name="Hundley H."/>
            <person name="Johnson J."/>
            <person name="Lipzen A."/>
            <person name="Barry K."/>
            <person name="Berbee M.L."/>
            <person name="Buchler N.E."/>
            <person name="Grigoriev I.V."/>
            <person name="Spatafora J.W."/>
            <person name="Stajich J.E."/>
            <person name="James T.Y."/>
        </authorList>
    </citation>
    <scope>NUCLEOTIDE SEQUENCE</scope>
    <source>
        <strain evidence="2">AG</strain>
    </source>
</reference>
<protein>
    <recommendedName>
        <fullName evidence="4">Transmembrane protein</fullName>
    </recommendedName>
</protein>
<gene>
    <name evidence="2" type="ORF">K450DRAFT_220119</name>
</gene>
<accession>A0AAD5HJ04</accession>
<dbReference type="AlphaFoldDB" id="A0AAD5HJ04"/>
<proteinExistence type="predicted"/>
<dbReference type="GeneID" id="75910842"/>
<keyword evidence="1" id="KW-0812">Transmembrane</keyword>
<sequence length="73" mass="8686">MKMEKKKKEKKKRNLLLDSIQISFRNLPLRIFVVIFSPFWKPLGFCSFLSFRSILFFFLLLSLTSLLRPGPCM</sequence>
<evidence type="ECO:0008006" key="4">
    <source>
        <dbReference type="Google" id="ProtNLM"/>
    </source>
</evidence>
<name>A0AAD5HJ04_UMBRA</name>
<reference evidence="2" key="2">
    <citation type="journal article" date="2022" name="Proc. Natl. Acad. Sci. U.S.A.">
        <title>Diploid-dominant life cycles characterize the early evolution of Fungi.</title>
        <authorList>
            <person name="Amses K.R."/>
            <person name="Simmons D.R."/>
            <person name="Longcore J.E."/>
            <person name="Mondo S.J."/>
            <person name="Seto K."/>
            <person name="Jeronimo G.H."/>
            <person name="Bonds A.E."/>
            <person name="Quandt C.A."/>
            <person name="Davis W.J."/>
            <person name="Chang Y."/>
            <person name="Federici B.A."/>
            <person name="Kuo A."/>
            <person name="LaButti K."/>
            <person name="Pangilinan J."/>
            <person name="Andreopoulos W."/>
            <person name="Tritt A."/>
            <person name="Riley R."/>
            <person name="Hundley H."/>
            <person name="Johnson J."/>
            <person name="Lipzen A."/>
            <person name="Barry K."/>
            <person name="Lang B.F."/>
            <person name="Cuomo C.A."/>
            <person name="Buchler N.E."/>
            <person name="Grigoriev I.V."/>
            <person name="Spatafora J.W."/>
            <person name="Stajich J.E."/>
            <person name="James T.Y."/>
        </authorList>
    </citation>
    <scope>NUCLEOTIDE SEQUENCE</scope>
    <source>
        <strain evidence="2">AG</strain>
    </source>
</reference>
<organism evidence="2 3">
    <name type="scientific">Umbelopsis ramanniana AG</name>
    <dbReference type="NCBI Taxonomy" id="1314678"/>
    <lineage>
        <taxon>Eukaryota</taxon>
        <taxon>Fungi</taxon>
        <taxon>Fungi incertae sedis</taxon>
        <taxon>Mucoromycota</taxon>
        <taxon>Mucoromycotina</taxon>
        <taxon>Umbelopsidomycetes</taxon>
        <taxon>Umbelopsidales</taxon>
        <taxon>Umbelopsidaceae</taxon>
        <taxon>Umbelopsis</taxon>
    </lineage>
</organism>
<keyword evidence="3" id="KW-1185">Reference proteome</keyword>
<evidence type="ECO:0000313" key="3">
    <source>
        <dbReference type="Proteomes" id="UP001206595"/>
    </source>
</evidence>
<keyword evidence="1" id="KW-0472">Membrane</keyword>
<dbReference type="EMBL" id="MU620894">
    <property type="protein sequence ID" value="KAI8583818.1"/>
    <property type="molecule type" value="Genomic_DNA"/>
</dbReference>